<dbReference type="Gene3D" id="3.30.1370.10">
    <property type="entry name" value="K Homology domain, type 1"/>
    <property type="match status" value="1"/>
</dbReference>
<feature type="region of interest" description="Disordered" evidence="7">
    <location>
        <begin position="74"/>
        <end position="172"/>
    </location>
</feature>
<gene>
    <name evidence="10" type="ORF">RIMI_LOCUS5263172</name>
</gene>
<dbReference type="InterPro" id="IPR036612">
    <property type="entry name" value="KH_dom_type_1_sf"/>
</dbReference>
<name>A0ABN9L4G3_9NEOB</name>
<accession>A0ABN9L4G3</accession>
<evidence type="ECO:0000259" key="8">
    <source>
        <dbReference type="Pfam" id="PF00501"/>
    </source>
</evidence>
<feature type="domain" description="AMP-dependent synthetase/ligase" evidence="8">
    <location>
        <begin position="281"/>
        <end position="450"/>
    </location>
</feature>
<evidence type="ECO:0000259" key="9">
    <source>
        <dbReference type="Pfam" id="PF12235"/>
    </source>
</evidence>
<sequence length="456" mass="51317">MQDLVDKSSLKRLRIPADEEVQVMGEDGMVPFLVVGSRESLRNICMLREYRMAYLREVEQLRLERLQVNKQLPERQRGALEPGSPQAEVNRGYRGKEKSCSPKKDNRRDQRPRENQRWSDGRARNSDSSVSSGLSDLSGRSCSRRDDKGSSLSKDVMERDDECRRNGSITGSDLERRFDCQGRLRGVSSRFRTSAKPHGFRQRGEDVKTEATGIQMALQPSMVLLHIGLDEMPHELRELKSAVEDVLPALTEDGVMVFYLGRDSPTEGVSSLLDKVEAASVAPLPESYRSSSTVKTPAVYIYTSGTTGLPKAALINQGRLLLSSSISTLAGISGNDVLYIPLPLYHSAGLMIGVRGCIQQGATCVLRNKFSASQFWDDCRKYNVTAFQYIGEILRYLCNTPKKDNDKDHRVRFAVGNGLRQDVWREFINRFGNIHIYEFYAATEGNSFFFSTTLEK</sequence>
<dbReference type="Proteomes" id="UP001176940">
    <property type="component" value="Unassembled WGS sequence"/>
</dbReference>
<proteinExistence type="inferred from homology"/>
<reference evidence="10" key="1">
    <citation type="submission" date="2023-07" db="EMBL/GenBank/DDBJ databases">
        <authorList>
            <person name="Stuckert A."/>
        </authorList>
    </citation>
    <scope>NUCLEOTIDE SEQUENCE</scope>
</reference>
<dbReference type="InterPro" id="IPR042099">
    <property type="entry name" value="ANL_N_sf"/>
</dbReference>
<dbReference type="EMBL" id="CAUEEQ010008884">
    <property type="protein sequence ID" value="CAJ0932843.1"/>
    <property type="molecule type" value="Genomic_DNA"/>
</dbReference>
<dbReference type="Pfam" id="PF12235">
    <property type="entry name" value="FXMRP1_C_core"/>
    <property type="match status" value="1"/>
</dbReference>
<dbReference type="Pfam" id="PF00501">
    <property type="entry name" value="AMP-binding"/>
    <property type="match status" value="1"/>
</dbReference>
<protein>
    <recommendedName>
        <fullName evidence="5">Long-chain-fatty-acid--CoA ligase</fullName>
    </recommendedName>
</protein>
<keyword evidence="2" id="KW-0436">Ligase</keyword>
<keyword evidence="11" id="KW-1185">Reference proteome</keyword>
<feature type="compositionally biased region" description="Basic and acidic residues" evidence="7">
    <location>
        <begin position="94"/>
        <end position="125"/>
    </location>
</feature>
<evidence type="ECO:0000313" key="11">
    <source>
        <dbReference type="Proteomes" id="UP001176940"/>
    </source>
</evidence>
<dbReference type="PROSITE" id="PS00455">
    <property type="entry name" value="AMP_BINDING"/>
    <property type="match status" value="1"/>
</dbReference>
<evidence type="ECO:0000256" key="2">
    <source>
        <dbReference type="ARBA" id="ARBA00022598"/>
    </source>
</evidence>
<comment type="caution">
    <text evidence="10">The sequence shown here is derived from an EMBL/GenBank/DDBJ whole genome shotgun (WGS) entry which is preliminary data.</text>
</comment>
<dbReference type="Gene3D" id="3.40.50.12780">
    <property type="entry name" value="N-terminal domain of ligase-like"/>
    <property type="match status" value="1"/>
</dbReference>
<keyword evidence="3" id="KW-0443">Lipid metabolism</keyword>
<evidence type="ECO:0000256" key="3">
    <source>
        <dbReference type="ARBA" id="ARBA00023098"/>
    </source>
</evidence>
<evidence type="ECO:0000256" key="6">
    <source>
        <dbReference type="ARBA" id="ARBA00048666"/>
    </source>
</evidence>
<evidence type="ECO:0000256" key="1">
    <source>
        <dbReference type="ARBA" id="ARBA00006432"/>
    </source>
</evidence>
<feature type="domain" description="Fragile X messenger ribonucleoprotein 1-like C-terminal core" evidence="9">
    <location>
        <begin position="52"/>
        <end position="169"/>
    </location>
</feature>
<dbReference type="SUPFAM" id="SSF56801">
    <property type="entry name" value="Acetyl-CoA synthetase-like"/>
    <property type="match status" value="1"/>
</dbReference>
<comment type="catalytic activity">
    <reaction evidence="6">
        <text>tetracosanoate + ATP + CoA = tetracosanoyl-CoA + AMP + diphosphate</text>
        <dbReference type="Rhea" id="RHEA:33639"/>
        <dbReference type="ChEBI" id="CHEBI:30616"/>
        <dbReference type="ChEBI" id="CHEBI:31014"/>
        <dbReference type="ChEBI" id="CHEBI:33019"/>
        <dbReference type="ChEBI" id="CHEBI:57287"/>
        <dbReference type="ChEBI" id="CHEBI:65052"/>
        <dbReference type="ChEBI" id="CHEBI:456215"/>
    </reaction>
    <physiologicalReaction direction="left-to-right" evidence="6">
        <dbReference type="Rhea" id="RHEA:33640"/>
    </physiologicalReaction>
</comment>
<comment type="similarity">
    <text evidence="1">Belongs to the ATP-dependent AMP-binding enzyme family.</text>
</comment>
<comment type="catalytic activity">
    <reaction evidence="4">
        <text>a very long-chain fatty acid + ATP + CoA = a very long-chain fatty acyl-CoA + AMP + diphosphate</text>
        <dbReference type="Rhea" id="RHEA:54536"/>
        <dbReference type="ChEBI" id="CHEBI:30616"/>
        <dbReference type="ChEBI" id="CHEBI:33019"/>
        <dbReference type="ChEBI" id="CHEBI:57287"/>
        <dbReference type="ChEBI" id="CHEBI:58950"/>
        <dbReference type="ChEBI" id="CHEBI:138261"/>
        <dbReference type="ChEBI" id="CHEBI:456215"/>
    </reaction>
    <physiologicalReaction direction="left-to-right" evidence="4">
        <dbReference type="Rhea" id="RHEA:54537"/>
    </physiologicalReaction>
</comment>
<dbReference type="InterPro" id="IPR000873">
    <property type="entry name" value="AMP-dep_synth/lig_dom"/>
</dbReference>
<feature type="compositionally biased region" description="Basic and acidic residues" evidence="7">
    <location>
        <begin position="143"/>
        <end position="165"/>
    </location>
</feature>
<evidence type="ECO:0000256" key="7">
    <source>
        <dbReference type="SAM" id="MobiDB-lite"/>
    </source>
</evidence>
<evidence type="ECO:0000256" key="4">
    <source>
        <dbReference type="ARBA" id="ARBA00036527"/>
    </source>
</evidence>
<dbReference type="InterPro" id="IPR020845">
    <property type="entry name" value="AMP-binding_CS"/>
</dbReference>
<dbReference type="InterPro" id="IPR022034">
    <property type="entry name" value="FMR1-like_C_core"/>
</dbReference>
<evidence type="ECO:0000313" key="10">
    <source>
        <dbReference type="EMBL" id="CAJ0932843.1"/>
    </source>
</evidence>
<dbReference type="PANTHER" id="PTHR43107">
    <property type="entry name" value="LONG-CHAIN FATTY ACID TRANSPORT PROTEIN"/>
    <property type="match status" value="1"/>
</dbReference>
<dbReference type="PANTHER" id="PTHR43107:SF4">
    <property type="entry name" value="LONG-CHAIN FATTY ACID TRANSPORT PROTEIN 2"/>
    <property type="match status" value="1"/>
</dbReference>
<evidence type="ECO:0000256" key="5">
    <source>
        <dbReference type="ARBA" id="ARBA00041297"/>
    </source>
</evidence>
<feature type="compositionally biased region" description="Low complexity" evidence="7">
    <location>
        <begin position="126"/>
        <end position="141"/>
    </location>
</feature>
<organism evidence="10 11">
    <name type="scientific">Ranitomeya imitator</name>
    <name type="common">mimic poison frog</name>
    <dbReference type="NCBI Taxonomy" id="111125"/>
    <lineage>
        <taxon>Eukaryota</taxon>
        <taxon>Metazoa</taxon>
        <taxon>Chordata</taxon>
        <taxon>Craniata</taxon>
        <taxon>Vertebrata</taxon>
        <taxon>Euteleostomi</taxon>
        <taxon>Amphibia</taxon>
        <taxon>Batrachia</taxon>
        <taxon>Anura</taxon>
        <taxon>Neobatrachia</taxon>
        <taxon>Hyloidea</taxon>
        <taxon>Dendrobatidae</taxon>
        <taxon>Dendrobatinae</taxon>
        <taxon>Ranitomeya</taxon>
    </lineage>
</organism>